<organism evidence="2 3">
    <name type="scientific">Phaeosphaeria nodorum (strain SN15 / ATCC MYA-4574 / FGSC 10173)</name>
    <name type="common">Glume blotch fungus</name>
    <name type="synonym">Parastagonospora nodorum</name>
    <dbReference type="NCBI Taxonomy" id="321614"/>
    <lineage>
        <taxon>Eukaryota</taxon>
        <taxon>Fungi</taxon>
        <taxon>Dikarya</taxon>
        <taxon>Ascomycota</taxon>
        <taxon>Pezizomycotina</taxon>
        <taxon>Dothideomycetes</taxon>
        <taxon>Pleosporomycetidae</taxon>
        <taxon>Pleosporales</taxon>
        <taxon>Pleosporineae</taxon>
        <taxon>Phaeosphaeriaceae</taxon>
        <taxon>Parastagonospora</taxon>
    </lineage>
</organism>
<dbReference type="AlphaFoldDB" id="A0A7U2I3G6"/>
<dbReference type="PROSITE" id="PS51257">
    <property type="entry name" value="PROKAR_LIPOPROTEIN"/>
    <property type="match status" value="1"/>
</dbReference>
<dbReference type="Proteomes" id="UP000663193">
    <property type="component" value="Chromosome 10"/>
</dbReference>
<sequence length="64" mass="7001">MIRRTSHHCILLSLGACLYHHCGGYLIPTVLYPLATSALHNSSTSGQRSGKPCCRLFGLRARFG</sequence>
<gene>
    <name evidence="2" type="ORF">JI435_415140</name>
</gene>
<name>A0A7U2I3G6_PHANO</name>
<feature type="signal peptide" evidence="1">
    <location>
        <begin position="1"/>
        <end position="24"/>
    </location>
</feature>
<proteinExistence type="predicted"/>
<evidence type="ECO:0000256" key="1">
    <source>
        <dbReference type="SAM" id="SignalP"/>
    </source>
</evidence>
<evidence type="ECO:0000313" key="2">
    <source>
        <dbReference type="EMBL" id="QRD00364.1"/>
    </source>
</evidence>
<evidence type="ECO:0008006" key="4">
    <source>
        <dbReference type="Google" id="ProtNLM"/>
    </source>
</evidence>
<reference evidence="3" key="1">
    <citation type="journal article" date="2021" name="BMC Genomics">
        <title>Chromosome-level genome assembly and manually-curated proteome of model necrotroph Parastagonospora nodorum Sn15 reveals a genome-wide trove of candidate effector homologs, and redundancy of virulence-related functions within an accessory chromosome.</title>
        <authorList>
            <person name="Bertazzoni S."/>
            <person name="Jones D.A.B."/>
            <person name="Phan H.T."/>
            <person name="Tan K.-C."/>
            <person name="Hane J.K."/>
        </authorList>
    </citation>
    <scope>NUCLEOTIDE SEQUENCE [LARGE SCALE GENOMIC DNA]</scope>
    <source>
        <strain evidence="3">SN15 / ATCC MYA-4574 / FGSC 10173)</strain>
    </source>
</reference>
<keyword evidence="1" id="KW-0732">Signal</keyword>
<protein>
    <recommendedName>
        <fullName evidence="4">Secreted protein</fullName>
    </recommendedName>
</protein>
<keyword evidence="3" id="KW-1185">Reference proteome</keyword>
<feature type="chain" id="PRO_5030977089" description="Secreted protein" evidence="1">
    <location>
        <begin position="25"/>
        <end position="64"/>
    </location>
</feature>
<evidence type="ECO:0000313" key="3">
    <source>
        <dbReference type="Proteomes" id="UP000663193"/>
    </source>
</evidence>
<dbReference type="VEuPathDB" id="FungiDB:JI435_415140"/>
<accession>A0A7U2I3G6</accession>
<dbReference type="EMBL" id="CP069032">
    <property type="protein sequence ID" value="QRD00364.1"/>
    <property type="molecule type" value="Genomic_DNA"/>
</dbReference>